<organism evidence="2 3">
    <name type="scientific">Mesosutterella porci</name>
    <dbReference type="NCBI Taxonomy" id="2915351"/>
    <lineage>
        <taxon>Bacteria</taxon>
        <taxon>Pseudomonadati</taxon>
        <taxon>Pseudomonadota</taxon>
        <taxon>Betaproteobacteria</taxon>
        <taxon>Burkholderiales</taxon>
        <taxon>Sutterellaceae</taxon>
        <taxon>Mesosutterella</taxon>
    </lineage>
</organism>
<sequence length="253" mass="27313">MLSEFRRASALLEVHPEIVSESYVSDRSGWMVSFDGNGLVASHVMRRTPARFGYGCDRREVSRAIRDHVLQLVKPDSRGSIGLVSGDEGVEWLESHPGCGCAFDRVTPFSSRVFLAAARRSDSTFLVDAISTDGGGIACNVILEQGLCIQELAGMTLAEFALKTSLLPARMLGLEGRKGHFTPGADADVTVYDPVSQKAVLTLVEGRKVLFRGTVARQPGRVICTESGRSRVEAAGLEAVVVRGGIPTLRRRP</sequence>
<keyword evidence="3" id="KW-1185">Reference proteome</keyword>
<evidence type="ECO:0000259" key="1">
    <source>
        <dbReference type="Pfam" id="PF01979"/>
    </source>
</evidence>
<protein>
    <submittedName>
        <fullName evidence="2">Amidohydrolase family protein</fullName>
    </submittedName>
</protein>
<dbReference type="Pfam" id="PF01979">
    <property type="entry name" value="Amidohydro_1"/>
    <property type="match status" value="1"/>
</dbReference>
<dbReference type="InterPro" id="IPR011059">
    <property type="entry name" value="Metal-dep_hydrolase_composite"/>
</dbReference>
<gene>
    <name evidence="2" type="ORF">MAF45_00640</name>
</gene>
<feature type="domain" description="Amidohydrolase-related" evidence="1">
    <location>
        <begin position="128"/>
        <end position="197"/>
    </location>
</feature>
<proteinExistence type="predicted"/>
<evidence type="ECO:0000313" key="2">
    <source>
        <dbReference type="EMBL" id="MCG5029965.1"/>
    </source>
</evidence>
<dbReference type="RefSeq" id="WP_237977621.1">
    <property type="nucleotide sequence ID" value="NZ_JAKNCT010000001.1"/>
</dbReference>
<dbReference type="Gene3D" id="3.20.20.140">
    <property type="entry name" value="Metal-dependent hydrolases"/>
    <property type="match status" value="1"/>
</dbReference>
<dbReference type="EMBL" id="JAKNCT010000001">
    <property type="protein sequence ID" value="MCG5029965.1"/>
    <property type="molecule type" value="Genomic_DNA"/>
</dbReference>
<name>A0ABS9MMX0_9BURK</name>
<evidence type="ECO:0000313" key="3">
    <source>
        <dbReference type="Proteomes" id="UP001297600"/>
    </source>
</evidence>
<comment type="caution">
    <text evidence="2">The sequence shown here is derived from an EMBL/GenBank/DDBJ whole genome shotgun (WGS) entry which is preliminary data.</text>
</comment>
<reference evidence="2 3" key="1">
    <citation type="submission" date="2022-02" db="EMBL/GenBank/DDBJ databases">
        <title>Mesosutterella porci, a novel member of the family Sutterellaceae from pig feces.</title>
        <authorList>
            <person name="Wylensek D."/>
            <person name="Clavel T."/>
        </authorList>
    </citation>
    <scope>NUCLEOTIDE SEQUENCE [LARGE SCALE GENOMIC DNA]</scope>
    <source>
        <strain evidence="3">oilRF-744-wt-GAM-9</strain>
    </source>
</reference>
<accession>A0ABS9MMX0</accession>
<dbReference type="Proteomes" id="UP001297600">
    <property type="component" value="Unassembled WGS sequence"/>
</dbReference>
<dbReference type="InterPro" id="IPR006680">
    <property type="entry name" value="Amidohydro-rel"/>
</dbReference>
<dbReference type="SUPFAM" id="SSF51338">
    <property type="entry name" value="Composite domain of metallo-dependent hydrolases"/>
    <property type="match status" value="1"/>
</dbReference>